<dbReference type="Proteomes" id="UP001327560">
    <property type="component" value="Chromosome 1"/>
</dbReference>
<dbReference type="InterPro" id="IPR034294">
    <property type="entry name" value="Aquaporin_transptr"/>
</dbReference>
<reference evidence="6 7" key="1">
    <citation type="submission" date="2023-10" db="EMBL/GenBank/DDBJ databases">
        <title>Chromosome-scale genome assembly provides insights into flower coloration mechanisms of Canna indica.</title>
        <authorList>
            <person name="Li C."/>
        </authorList>
    </citation>
    <scope>NUCLEOTIDE SEQUENCE [LARGE SCALE GENOMIC DNA]</scope>
    <source>
        <tissue evidence="6">Flower</tissue>
    </source>
</reference>
<keyword evidence="4 5" id="KW-0472">Membrane</keyword>
<feature type="transmembrane region" description="Helical" evidence="5">
    <location>
        <begin position="89"/>
        <end position="110"/>
    </location>
</feature>
<dbReference type="Gene3D" id="1.20.1080.10">
    <property type="entry name" value="Glycerol uptake facilitator protein"/>
    <property type="match status" value="1"/>
</dbReference>
<proteinExistence type="predicted"/>
<keyword evidence="3 5" id="KW-1133">Transmembrane helix</keyword>
<protein>
    <submittedName>
        <fullName evidence="6">Uncharacterized protein</fullName>
    </submittedName>
</protein>
<dbReference type="PANTHER" id="PTHR45687">
    <property type="entry name" value="AQUAPORIN OR AQUAGLYCEROPORIN RELATED"/>
    <property type="match status" value="1"/>
</dbReference>
<keyword evidence="2 5" id="KW-0812">Transmembrane</keyword>
<dbReference type="GO" id="GO:0016020">
    <property type="term" value="C:membrane"/>
    <property type="evidence" value="ECO:0007669"/>
    <property type="project" value="UniProtKB-SubCell"/>
</dbReference>
<dbReference type="SUPFAM" id="SSF81338">
    <property type="entry name" value="Aquaporin-like"/>
    <property type="match status" value="1"/>
</dbReference>
<keyword evidence="7" id="KW-1185">Reference proteome</keyword>
<organism evidence="6 7">
    <name type="scientific">Canna indica</name>
    <name type="common">Indian-shot</name>
    <dbReference type="NCBI Taxonomy" id="4628"/>
    <lineage>
        <taxon>Eukaryota</taxon>
        <taxon>Viridiplantae</taxon>
        <taxon>Streptophyta</taxon>
        <taxon>Embryophyta</taxon>
        <taxon>Tracheophyta</taxon>
        <taxon>Spermatophyta</taxon>
        <taxon>Magnoliopsida</taxon>
        <taxon>Liliopsida</taxon>
        <taxon>Zingiberales</taxon>
        <taxon>Cannaceae</taxon>
        <taxon>Canna</taxon>
    </lineage>
</organism>
<evidence type="ECO:0000256" key="4">
    <source>
        <dbReference type="ARBA" id="ARBA00023136"/>
    </source>
</evidence>
<dbReference type="AlphaFoldDB" id="A0AAQ3JU95"/>
<gene>
    <name evidence="6" type="ORF">Cni_G03636</name>
</gene>
<evidence type="ECO:0000313" key="7">
    <source>
        <dbReference type="Proteomes" id="UP001327560"/>
    </source>
</evidence>
<evidence type="ECO:0000256" key="2">
    <source>
        <dbReference type="ARBA" id="ARBA00022692"/>
    </source>
</evidence>
<name>A0AAQ3JU95_9LILI</name>
<evidence type="ECO:0000256" key="5">
    <source>
        <dbReference type="SAM" id="Phobius"/>
    </source>
</evidence>
<evidence type="ECO:0000256" key="1">
    <source>
        <dbReference type="ARBA" id="ARBA00004141"/>
    </source>
</evidence>
<sequence length="142" mass="16011">MTTPLELASAASVSPSPSSARVRWSAATACGPSWSASSRLSLRVAHRICRVHGSPNHHPHHRHQYQPCSQPWIGAAMIYNKDHAWDDHWFFWAGSFIGVALAAMYHQIVIRAIPLKRRSEMIGQCITSFYFCNLADRNREIT</sequence>
<dbReference type="EMBL" id="CP136890">
    <property type="protein sequence ID" value="WOK94931.1"/>
    <property type="molecule type" value="Genomic_DNA"/>
</dbReference>
<evidence type="ECO:0000256" key="3">
    <source>
        <dbReference type="ARBA" id="ARBA00022989"/>
    </source>
</evidence>
<accession>A0AAQ3JU95</accession>
<evidence type="ECO:0000313" key="6">
    <source>
        <dbReference type="EMBL" id="WOK94931.1"/>
    </source>
</evidence>
<dbReference type="InterPro" id="IPR023271">
    <property type="entry name" value="Aquaporin-like"/>
</dbReference>
<comment type="subcellular location">
    <subcellularLocation>
        <location evidence="1">Membrane</location>
        <topology evidence="1">Multi-pass membrane protein</topology>
    </subcellularLocation>
</comment>